<dbReference type="GO" id="GO:0003677">
    <property type="term" value="F:DNA binding"/>
    <property type="evidence" value="ECO:0007669"/>
    <property type="project" value="UniProtKB-KW"/>
</dbReference>
<dbReference type="RefSeq" id="WP_037334149.1">
    <property type="nucleotide sequence ID" value="NZ_APNK01000003.1"/>
</dbReference>
<proteinExistence type="inferred from homology"/>
<keyword evidence="13" id="KW-1185">Reference proteome</keyword>
<keyword evidence="7" id="KW-0255">Endonuclease</keyword>
<dbReference type="GO" id="GO:0005524">
    <property type="term" value="F:ATP binding"/>
    <property type="evidence" value="ECO:0007669"/>
    <property type="project" value="UniProtKB-KW"/>
</dbReference>
<dbReference type="SMART" id="SM00487">
    <property type="entry name" value="DEXDc"/>
    <property type="match status" value="1"/>
</dbReference>
<comment type="caution">
    <text evidence="12">The sequence shown here is derived from an EMBL/GenBank/DDBJ whole genome shotgun (WGS) entry which is preliminary data.</text>
</comment>
<evidence type="ECO:0000256" key="7">
    <source>
        <dbReference type="ARBA" id="ARBA00022759"/>
    </source>
</evidence>
<dbReference type="InterPro" id="IPR014001">
    <property type="entry name" value="Helicase_ATP-bd"/>
</dbReference>
<dbReference type="PROSITE" id="PS51192">
    <property type="entry name" value="HELICASE_ATP_BIND_1"/>
    <property type="match status" value="1"/>
</dbReference>
<organism evidence="12 13">
    <name type="scientific">Salinisphaera hydrothermalis (strain C41B8)</name>
    <dbReference type="NCBI Taxonomy" id="1304275"/>
    <lineage>
        <taxon>Bacteria</taxon>
        <taxon>Pseudomonadati</taxon>
        <taxon>Pseudomonadota</taxon>
        <taxon>Gammaproteobacteria</taxon>
        <taxon>Salinisphaerales</taxon>
        <taxon>Salinisphaeraceae</taxon>
        <taxon>Salinisphaera</taxon>
    </lineage>
</organism>
<keyword evidence="10" id="KW-0238">DNA-binding</keyword>
<evidence type="ECO:0000256" key="6">
    <source>
        <dbReference type="ARBA" id="ARBA00022747"/>
    </source>
</evidence>
<evidence type="ECO:0000256" key="5">
    <source>
        <dbReference type="ARBA" id="ARBA00022741"/>
    </source>
</evidence>
<comment type="similarity">
    <text evidence="2">Belongs to the HsdR family.</text>
</comment>
<keyword evidence="6" id="KW-0680">Restriction system</keyword>
<dbReference type="PANTHER" id="PTHR30195">
    <property type="entry name" value="TYPE I SITE-SPECIFIC DEOXYRIBONUCLEASE PROTEIN SUBUNIT M AND R"/>
    <property type="match status" value="1"/>
</dbReference>
<dbReference type="InterPro" id="IPR040980">
    <property type="entry name" value="SWI2_SNF2"/>
</dbReference>
<evidence type="ECO:0000313" key="13">
    <source>
        <dbReference type="Proteomes" id="UP000028302"/>
    </source>
</evidence>
<dbReference type="Gene3D" id="3.40.50.300">
    <property type="entry name" value="P-loop containing nucleotide triphosphate hydrolases"/>
    <property type="match status" value="2"/>
</dbReference>
<evidence type="ECO:0000256" key="2">
    <source>
        <dbReference type="ARBA" id="ARBA00008598"/>
    </source>
</evidence>
<sequence>MAAFNEDTRVKIPALTHLTRLGYQYLSLKDAQPDVRTNIFPGLFERAIAWINPECSAAEIRRELEEITLALQNEDVGEAFYRMLTRRSGIRLLDFENFDNNSFHCVTELPYENGDESFRPDITLLINGMPLVIIEVKKRMNRGGVLQERARMNRRHANRNFRHFFNLTQLMIFSNNMEYDPSSIEPIQGAFYATSTYGKAHFNYFREEQEEELAAAVAPLDEAAEHEILIDTNHVAIKAGPEYARNKSADTPTNRICTSLLGRNRLAFLLRYAFAYVDVEGEKQKHVMRYPQLFATHAIARELDNGARKGIIWHTQGSGKTALAYYNVAFLTDHFQARGIIPRFYFIVDRLDLLEQAKSEFVMRGLNVYLIESREAFARDIKQPGVMQNDRGKLEITLVNIQKFADDPNVATADDYNLNVQRVYFLDEVHRSYNPRGSFLANLEQSDRDAIKIGLTGTPLIGKDANSRALFGDYLHTYYYNQSIADGYTLRLIREAIETSYKLQLQQALENIQIQQGGIERRALYAHPRFVEPMLDYILDDFQKSRVLHGDASIGGMVICDSSEQARELFAQFSERFRDRTERKTLTTHSKPVDLPLAAEERGGGHARLSAALILHDEGTKQERKDKVRDYKAGKTDLLFVYNMLITGFDAPRLKKLYLGRIIKDHNLLQALTRVNRRYGAFTYGYVVDFANIEQEFNKTNQAYFEELNAELGDEYKHYSQLFKSADEIAADVERIRSTLFRYALDDDELFSQQVGELTDRSELLAVVKALGDARELHNIIRLTGQDALRDLLDFARLQRLHTEAQNALANLNLKHQMAEAHDTRSLLNEALEDVIFKFEKVGESELKLADELKDTLRRTRETLAQTQDPQDPAWISLRQELERLFKNKKLSEVSQQEMQANIKALTAVEQKAKALNAKDRNLQNRYAGDAKLMRVHKRLLENGALGASEIQLHDALSGIKHSTDTAVLGNSALLGNERYFEKQLMPVIIREFQRVGPTGPDADTCRRINRLLAREYLDESQGKLPF</sequence>
<comment type="catalytic activity">
    <reaction evidence="1">
        <text>Endonucleolytic cleavage of DNA to give random double-stranded fragments with terminal 5'-phosphates, ATP is simultaneously hydrolyzed.</text>
        <dbReference type="EC" id="3.1.21.3"/>
    </reaction>
</comment>
<dbReference type="SUPFAM" id="SSF52540">
    <property type="entry name" value="P-loop containing nucleoside triphosphate hydrolases"/>
    <property type="match status" value="2"/>
</dbReference>
<dbReference type="InterPro" id="IPR007409">
    <property type="entry name" value="Restrct_endonuc_type1_HsdR_N"/>
</dbReference>
<feature type="domain" description="Helicase ATP-binding" evidence="11">
    <location>
        <begin position="301"/>
        <end position="477"/>
    </location>
</feature>
<evidence type="ECO:0000313" key="12">
    <source>
        <dbReference type="EMBL" id="KEZ78645.1"/>
    </source>
</evidence>
<name>A0A084IPL1_SALHC</name>
<evidence type="ECO:0000256" key="3">
    <source>
        <dbReference type="ARBA" id="ARBA00012654"/>
    </source>
</evidence>
<dbReference type="Pfam" id="PF04313">
    <property type="entry name" value="HSDR_N"/>
    <property type="match status" value="1"/>
</dbReference>
<dbReference type="Pfam" id="PF18766">
    <property type="entry name" value="SWI2_SNF2"/>
    <property type="match status" value="1"/>
</dbReference>
<evidence type="ECO:0000256" key="10">
    <source>
        <dbReference type="ARBA" id="ARBA00023125"/>
    </source>
</evidence>
<accession>A0A084IPL1</accession>
<dbReference type="PANTHER" id="PTHR30195:SF15">
    <property type="entry name" value="TYPE I RESTRICTION ENZYME HINDI ENDONUCLEASE SUBUNIT"/>
    <property type="match status" value="1"/>
</dbReference>
<dbReference type="eggNOG" id="COG0610">
    <property type="taxonomic scope" value="Bacteria"/>
</dbReference>
<dbReference type="GO" id="GO:0009307">
    <property type="term" value="P:DNA restriction-modification system"/>
    <property type="evidence" value="ECO:0007669"/>
    <property type="project" value="UniProtKB-KW"/>
</dbReference>
<reference evidence="12 13" key="1">
    <citation type="submission" date="2013-03" db="EMBL/GenBank/DDBJ databases">
        <title>Salinisphaera hydrothermalis C41B8 Genome Sequencing.</title>
        <authorList>
            <person name="Li C."/>
            <person name="Lai Q."/>
            <person name="Shao Z."/>
        </authorList>
    </citation>
    <scope>NUCLEOTIDE SEQUENCE [LARGE SCALE GENOMIC DNA]</scope>
    <source>
        <strain evidence="12 13">C41B8</strain>
    </source>
</reference>
<dbReference type="STRING" id="1304275.C41B8_03481"/>
<keyword evidence="9" id="KW-0067">ATP-binding</keyword>
<dbReference type="Gene3D" id="3.90.1570.50">
    <property type="match status" value="1"/>
</dbReference>
<evidence type="ECO:0000256" key="4">
    <source>
        <dbReference type="ARBA" id="ARBA00022722"/>
    </source>
</evidence>
<dbReference type="AlphaFoldDB" id="A0A084IPL1"/>
<evidence type="ECO:0000256" key="9">
    <source>
        <dbReference type="ARBA" id="ARBA00022840"/>
    </source>
</evidence>
<dbReference type="EMBL" id="APNK01000003">
    <property type="protein sequence ID" value="KEZ78645.1"/>
    <property type="molecule type" value="Genomic_DNA"/>
</dbReference>
<dbReference type="PATRIC" id="fig|1304275.5.peg.707"/>
<dbReference type="InterPro" id="IPR027417">
    <property type="entry name" value="P-loop_NTPase"/>
</dbReference>
<evidence type="ECO:0000256" key="8">
    <source>
        <dbReference type="ARBA" id="ARBA00022801"/>
    </source>
</evidence>
<keyword evidence="5" id="KW-0547">Nucleotide-binding</keyword>
<evidence type="ECO:0000259" key="11">
    <source>
        <dbReference type="PROSITE" id="PS51192"/>
    </source>
</evidence>
<gene>
    <name evidence="12" type="ORF">C41B8_03481</name>
</gene>
<dbReference type="GO" id="GO:0009035">
    <property type="term" value="F:type I site-specific deoxyribonuclease activity"/>
    <property type="evidence" value="ECO:0007669"/>
    <property type="project" value="UniProtKB-EC"/>
</dbReference>
<keyword evidence="8" id="KW-0378">Hydrolase</keyword>
<dbReference type="InterPro" id="IPR051268">
    <property type="entry name" value="Type-I_R_enzyme_R_subunit"/>
</dbReference>
<dbReference type="InterPro" id="IPR055180">
    <property type="entry name" value="HsdR_RecA-like_helicase_dom_2"/>
</dbReference>
<dbReference type="Proteomes" id="UP000028302">
    <property type="component" value="Unassembled WGS sequence"/>
</dbReference>
<dbReference type="CDD" id="cd22332">
    <property type="entry name" value="HsdR_N"/>
    <property type="match status" value="1"/>
</dbReference>
<dbReference type="Pfam" id="PF22679">
    <property type="entry name" value="T1R_D3-like"/>
    <property type="match status" value="1"/>
</dbReference>
<evidence type="ECO:0000256" key="1">
    <source>
        <dbReference type="ARBA" id="ARBA00000851"/>
    </source>
</evidence>
<protein>
    <recommendedName>
        <fullName evidence="3">type I site-specific deoxyribonuclease</fullName>
        <ecNumber evidence="3">3.1.21.3</ecNumber>
    </recommendedName>
</protein>
<keyword evidence="4" id="KW-0540">Nuclease</keyword>
<dbReference type="EC" id="3.1.21.3" evidence="3"/>